<reference evidence="2 3" key="1">
    <citation type="submission" date="2016-03" db="EMBL/GenBank/DDBJ databases">
        <title>Draft genome sequence of Paenibacillus antarcticus CECT 5836.</title>
        <authorList>
            <person name="Shin S.-K."/>
            <person name="Yi H."/>
        </authorList>
    </citation>
    <scope>NUCLEOTIDE SEQUENCE [LARGE SCALE GENOMIC DNA]</scope>
    <source>
        <strain evidence="2 3">CECT 5836</strain>
    </source>
</reference>
<keyword evidence="1" id="KW-0812">Transmembrane</keyword>
<protein>
    <submittedName>
        <fullName evidence="2">Uncharacterized protein</fullName>
    </submittedName>
</protein>
<proteinExistence type="predicted"/>
<evidence type="ECO:0000313" key="3">
    <source>
        <dbReference type="Proteomes" id="UP000077355"/>
    </source>
</evidence>
<dbReference type="Proteomes" id="UP000077355">
    <property type="component" value="Unassembled WGS sequence"/>
</dbReference>
<keyword evidence="1" id="KW-0472">Membrane</keyword>
<evidence type="ECO:0000313" key="2">
    <source>
        <dbReference type="EMBL" id="OAB48338.1"/>
    </source>
</evidence>
<keyword evidence="1" id="KW-1133">Transmembrane helix</keyword>
<organism evidence="2 3">
    <name type="scientific">Paenibacillus antarcticus</name>
    <dbReference type="NCBI Taxonomy" id="253703"/>
    <lineage>
        <taxon>Bacteria</taxon>
        <taxon>Bacillati</taxon>
        <taxon>Bacillota</taxon>
        <taxon>Bacilli</taxon>
        <taxon>Bacillales</taxon>
        <taxon>Paenibacillaceae</taxon>
        <taxon>Paenibacillus</taxon>
    </lineage>
</organism>
<keyword evidence="3" id="KW-1185">Reference proteome</keyword>
<sequence>MMNKKLVMIPILLVIIALIGYLFFYGKPTSFPNNAQAIKAMNELYAEANVGIISDVIPLDSRHVFVPFISGDNLYGMSFWVWDRFQWKLGRIDTRGEPYIWKINERDASTHYIVWNMDPKDELRELKYYLIGERDFHSSASLETYIPRIQIEKTISLQKKNYGVLPFPKEWAELVNRNLRLSKANQPPSLFQMNTPSSTMYVGWIPYGELGKVVFPENTVNGSSFDSDGINLDFVRILNEVELEIPK</sequence>
<dbReference type="AlphaFoldDB" id="A0A168QXP0"/>
<dbReference type="RefSeq" id="WP_068645971.1">
    <property type="nucleotide sequence ID" value="NZ_CP043611.1"/>
</dbReference>
<accession>A0A168QXP0</accession>
<evidence type="ECO:0000256" key="1">
    <source>
        <dbReference type="SAM" id="Phobius"/>
    </source>
</evidence>
<gene>
    <name evidence="2" type="ORF">PBAT_01495</name>
</gene>
<feature type="transmembrane region" description="Helical" evidence="1">
    <location>
        <begin position="7"/>
        <end position="26"/>
    </location>
</feature>
<dbReference type="EMBL" id="LVJI01000001">
    <property type="protein sequence ID" value="OAB48338.1"/>
    <property type="molecule type" value="Genomic_DNA"/>
</dbReference>
<name>A0A168QXP0_9BACL</name>
<comment type="caution">
    <text evidence="2">The sequence shown here is derived from an EMBL/GenBank/DDBJ whole genome shotgun (WGS) entry which is preliminary data.</text>
</comment>
<dbReference type="OrthoDB" id="2452975at2"/>